<dbReference type="Proteomes" id="UP001204445">
    <property type="component" value="Unassembled WGS sequence"/>
</dbReference>
<comment type="caution">
    <text evidence="4">The sequence shown here is derived from an EMBL/GenBank/DDBJ whole genome shotgun (WGS) entry which is preliminary data.</text>
</comment>
<sequence>MRLKVTGGRATLRAASAAGLLLLLAACATPQYRAIEQQPGDLPPRASVDDVPFIAQEVLYCGPAALAMTLNWAGVDTSQAEVADQVYTPGRDGTLPSDLLSGARRNGVLAVKVASLRDLLAEIEAGHPVLVFQNLGLSFWPQWHFAVATGYDLEQDTLTLHSGTQADHVTDLNSFSRTWQRADNWAITVTPPDRLPQRADAAAILSGAAGLERAGHSSAARQAYQALSERWPENVTAWMGLGNTSYQLEQHDRAIESFRAALDIKPEYAPAWNNLAYSLLQVGQHEAAVAAARRAVEFAGDEAERYRQTLAEIETGTGN</sequence>
<feature type="repeat" description="TPR" evidence="1">
    <location>
        <begin position="235"/>
        <end position="268"/>
    </location>
</feature>
<keyword evidence="1" id="KW-0802">TPR repeat</keyword>
<protein>
    <submittedName>
        <fullName evidence="4">Tetratricopeptide (TPR) repeat protein</fullName>
    </submittedName>
</protein>
<keyword evidence="2" id="KW-0732">Signal</keyword>
<dbReference type="RefSeq" id="WP_259054878.1">
    <property type="nucleotide sequence ID" value="NZ_JANUCT010000007.1"/>
</dbReference>
<dbReference type="SMART" id="SM00028">
    <property type="entry name" value="TPR"/>
    <property type="match status" value="2"/>
</dbReference>
<dbReference type="CDD" id="cd02549">
    <property type="entry name" value="Peptidase_C39A"/>
    <property type="match status" value="1"/>
</dbReference>
<dbReference type="PROSITE" id="PS51257">
    <property type="entry name" value="PROKAR_LIPOPROTEIN"/>
    <property type="match status" value="1"/>
</dbReference>
<dbReference type="Gene3D" id="1.25.40.10">
    <property type="entry name" value="Tetratricopeptide repeat domain"/>
    <property type="match status" value="1"/>
</dbReference>
<dbReference type="Pfam" id="PF13529">
    <property type="entry name" value="Peptidase_C39_2"/>
    <property type="match status" value="1"/>
</dbReference>
<gene>
    <name evidence="4" type="ORF">J2T55_001267</name>
</gene>
<dbReference type="PROSITE" id="PS50005">
    <property type="entry name" value="TPR"/>
    <property type="match status" value="1"/>
</dbReference>
<dbReference type="Pfam" id="PF13432">
    <property type="entry name" value="TPR_16"/>
    <property type="match status" value="1"/>
</dbReference>
<dbReference type="SUPFAM" id="SSF48452">
    <property type="entry name" value="TPR-like"/>
    <property type="match status" value="1"/>
</dbReference>
<accession>A0AAE3HLM5</accession>
<dbReference type="InterPro" id="IPR019734">
    <property type="entry name" value="TPR_rpt"/>
</dbReference>
<proteinExistence type="predicted"/>
<reference evidence="4" key="1">
    <citation type="submission" date="2022-08" db="EMBL/GenBank/DDBJ databases">
        <title>Genomic Encyclopedia of Type Strains, Phase III (KMG-III): the genomes of soil and plant-associated and newly described type strains.</title>
        <authorList>
            <person name="Whitman W."/>
        </authorList>
    </citation>
    <scope>NUCLEOTIDE SEQUENCE</scope>
    <source>
        <strain evidence="4">HMT 1</strain>
    </source>
</reference>
<evidence type="ECO:0000313" key="5">
    <source>
        <dbReference type="Proteomes" id="UP001204445"/>
    </source>
</evidence>
<dbReference type="NCBIfam" id="NF033920">
    <property type="entry name" value="C39_PA2778_fam"/>
    <property type="match status" value="1"/>
</dbReference>
<feature type="chain" id="PRO_5042046023" evidence="2">
    <location>
        <begin position="29"/>
        <end position="319"/>
    </location>
</feature>
<evidence type="ECO:0000256" key="1">
    <source>
        <dbReference type="PROSITE-ProRule" id="PRU00339"/>
    </source>
</evidence>
<feature type="signal peptide" evidence="2">
    <location>
        <begin position="1"/>
        <end position="28"/>
    </location>
</feature>
<dbReference type="EMBL" id="JANUCT010000007">
    <property type="protein sequence ID" value="MCS3903247.1"/>
    <property type="molecule type" value="Genomic_DNA"/>
</dbReference>
<dbReference type="InterPro" id="IPR011990">
    <property type="entry name" value="TPR-like_helical_dom_sf"/>
</dbReference>
<evidence type="ECO:0000259" key="3">
    <source>
        <dbReference type="Pfam" id="PF13529"/>
    </source>
</evidence>
<keyword evidence="5" id="KW-1185">Reference proteome</keyword>
<dbReference type="Gene3D" id="3.90.70.10">
    <property type="entry name" value="Cysteine proteinases"/>
    <property type="match status" value="1"/>
</dbReference>
<organism evidence="4 5">
    <name type="scientific">Methylohalomonas lacus</name>
    <dbReference type="NCBI Taxonomy" id="398773"/>
    <lineage>
        <taxon>Bacteria</taxon>
        <taxon>Pseudomonadati</taxon>
        <taxon>Pseudomonadota</taxon>
        <taxon>Gammaproteobacteria</taxon>
        <taxon>Methylohalomonadales</taxon>
        <taxon>Methylohalomonadaceae</taxon>
        <taxon>Methylohalomonas</taxon>
    </lineage>
</organism>
<dbReference type="AlphaFoldDB" id="A0AAE3HLM5"/>
<dbReference type="PROSITE" id="PS50293">
    <property type="entry name" value="TPR_REGION"/>
    <property type="match status" value="1"/>
</dbReference>
<evidence type="ECO:0000256" key="2">
    <source>
        <dbReference type="SAM" id="SignalP"/>
    </source>
</evidence>
<name>A0AAE3HLM5_9GAMM</name>
<dbReference type="Pfam" id="PF13181">
    <property type="entry name" value="TPR_8"/>
    <property type="match status" value="1"/>
</dbReference>
<dbReference type="InterPro" id="IPR039564">
    <property type="entry name" value="Peptidase_C39-like"/>
</dbReference>
<feature type="domain" description="Peptidase C39-like" evidence="3">
    <location>
        <begin position="50"/>
        <end position="160"/>
    </location>
</feature>
<dbReference type="InterPro" id="IPR039563">
    <property type="entry name" value="Peptidase_C39_single_dom"/>
</dbReference>
<evidence type="ECO:0000313" key="4">
    <source>
        <dbReference type="EMBL" id="MCS3903247.1"/>
    </source>
</evidence>